<protein>
    <submittedName>
        <fullName evidence="1">Uncharacterized protein</fullName>
    </submittedName>
</protein>
<organism evidence="1 2">
    <name type="scientific">Hohenbuehelia grisea</name>
    <dbReference type="NCBI Taxonomy" id="104357"/>
    <lineage>
        <taxon>Eukaryota</taxon>
        <taxon>Fungi</taxon>
        <taxon>Dikarya</taxon>
        <taxon>Basidiomycota</taxon>
        <taxon>Agaricomycotina</taxon>
        <taxon>Agaricomycetes</taxon>
        <taxon>Agaricomycetidae</taxon>
        <taxon>Agaricales</taxon>
        <taxon>Pleurotineae</taxon>
        <taxon>Pleurotaceae</taxon>
        <taxon>Hohenbuehelia</taxon>
    </lineage>
</organism>
<name>A0ABR3IX97_9AGAR</name>
<dbReference type="EMBL" id="JASNQZ010000014">
    <property type="protein sequence ID" value="KAL0947859.1"/>
    <property type="molecule type" value="Genomic_DNA"/>
</dbReference>
<evidence type="ECO:0000313" key="1">
    <source>
        <dbReference type="EMBL" id="KAL0947859.1"/>
    </source>
</evidence>
<evidence type="ECO:0000313" key="2">
    <source>
        <dbReference type="Proteomes" id="UP001556367"/>
    </source>
</evidence>
<keyword evidence="2" id="KW-1185">Reference proteome</keyword>
<proteinExistence type="predicted"/>
<accession>A0ABR3IX97</accession>
<sequence length="104" mass="11522">MADLRVQCVLFSVQDVHILTDSSIVAFIVPEAPELSAAYLHAGTILLQCPTEHVLAPFLAWLRRYSTLPLGQFSAPMRIPGVQASLLTSDLGFPQDRRMRCGVW</sequence>
<reference evidence="2" key="1">
    <citation type="submission" date="2024-06" db="EMBL/GenBank/DDBJ databases">
        <title>Multi-omics analyses provide insights into the biosynthesis of the anticancer antibiotic pleurotin in Hohenbuehelia grisea.</title>
        <authorList>
            <person name="Weaver J.A."/>
            <person name="Alberti F."/>
        </authorList>
    </citation>
    <scope>NUCLEOTIDE SEQUENCE [LARGE SCALE GENOMIC DNA]</scope>
    <source>
        <strain evidence="2">T-177</strain>
    </source>
</reference>
<comment type="caution">
    <text evidence="1">The sequence shown here is derived from an EMBL/GenBank/DDBJ whole genome shotgun (WGS) entry which is preliminary data.</text>
</comment>
<gene>
    <name evidence="1" type="ORF">HGRIS_010496</name>
</gene>
<dbReference type="Proteomes" id="UP001556367">
    <property type="component" value="Unassembled WGS sequence"/>
</dbReference>